<dbReference type="FunFam" id="2.40.10.10:FF:000001">
    <property type="entry name" value="Periplasmic serine protease DegS"/>
    <property type="match status" value="1"/>
</dbReference>
<dbReference type="Pfam" id="PF13180">
    <property type="entry name" value="PDZ_2"/>
    <property type="match status" value="1"/>
</dbReference>
<dbReference type="InterPro" id="IPR009003">
    <property type="entry name" value="Peptidase_S1_PA"/>
</dbReference>
<feature type="domain" description="PDZ" evidence="6">
    <location>
        <begin position="350"/>
        <end position="422"/>
    </location>
</feature>
<dbReference type="Gene3D" id="2.30.42.10">
    <property type="match status" value="1"/>
</dbReference>
<dbReference type="CDD" id="cd00990">
    <property type="entry name" value="cpPDZ_AtDEGP1-like"/>
    <property type="match status" value="1"/>
</dbReference>
<keyword evidence="3" id="KW-0378">Hydrolase</keyword>
<dbReference type="InterPro" id="IPR051201">
    <property type="entry name" value="Chloro_Bact_Ser_Proteases"/>
</dbReference>
<dbReference type="Proteomes" id="UP001472866">
    <property type="component" value="Chromosome 04"/>
</dbReference>
<organism evidence="7 8">
    <name type="scientific">Chloropicon roscoffensis</name>
    <dbReference type="NCBI Taxonomy" id="1461544"/>
    <lineage>
        <taxon>Eukaryota</taxon>
        <taxon>Viridiplantae</taxon>
        <taxon>Chlorophyta</taxon>
        <taxon>Chloropicophyceae</taxon>
        <taxon>Chloropicales</taxon>
        <taxon>Chloropicaceae</taxon>
        <taxon>Chloropicon</taxon>
    </lineage>
</organism>
<feature type="compositionally biased region" description="Low complexity" evidence="5">
    <location>
        <begin position="230"/>
        <end position="242"/>
    </location>
</feature>
<evidence type="ECO:0000256" key="3">
    <source>
        <dbReference type="ARBA" id="ARBA00022801"/>
    </source>
</evidence>
<evidence type="ECO:0000256" key="5">
    <source>
        <dbReference type="SAM" id="MobiDB-lite"/>
    </source>
</evidence>
<keyword evidence="4" id="KW-0720">Serine protease</keyword>
<name>A0AAX4P589_9CHLO</name>
<dbReference type="InterPro" id="IPR043504">
    <property type="entry name" value="Peptidase_S1_PA_chymotrypsin"/>
</dbReference>
<dbReference type="EMBL" id="CP151504">
    <property type="protein sequence ID" value="WZN61497.1"/>
    <property type="molecule type" value="Genomic_DNA"/>
</dbReference>
<comment type="similarity">
    <text evidence="1">Belongs to the peptidase S1C family.</text>
</comment>
<dbReference type="SUPFAM" id="SSF50156">
    <property type="entry name" value="PDZ domain-like"/>
    <property type="match status" value="1"/>
</dbReference>
<dbReference type="Pfam" id="PF13365">
    <property type="entry name" value="Trypsin_2"/>
    <property type="match status" value="1"/>
</dbReference>
<dbReference type="SUPFAM" id="SSF50494">
    <property type="entry name" value="Trypsin-like serine proteases"/>
    <property type="match status" value="1"/>
</dbReference>
<reference evidence="7 8" key="1">
    <citation type="submission" date="2024-03" db="EMBL/GenBank/DDBJ databases">
        <title>Complete genome sequence of the green alga Chloropicon roscoffensis RCC1871.</title>
        <authorList>
            <person name="Lemieux C."/>
            <person name="Pombert J.-F."/>
            <person name="Otis C."/>
            <person name="Turmel M."/>
        </authorList>
    </citation>
    <scope>NUCLEOTIDE SEQUENCE [LARGE SCALE GENOMIC DNA]</scope>
    <source>
        <strain evidence="7 8">RCC1871</strain>
    </source>
</reference>
<dbReference type="Gene3D" id="2.40.10.120">
    <property type="match status" value="1"/>
</dbReference>
<gene>
    <name evidence="7" type="ORF">HKI87_04g30320</name>
</gene>
<feature type="region of interest" description="Disordered" evidence="5">
    <location>
        <begin position="1"/>
        <end position="56"/>
    </location>
</feature>
<dbReference type="SMART" id="SM00228">
    <property type="entry name" value="PDZ"/>
    <property type="match status" value="1"/>
</dbReference>
<accession>A0AAX4P589</accession>
<evidence type="ECO:0000313" key="8">
    <source>
        <dbReference type="Proteomes" id="UP001472866"/>
    </source>
</evidence>
<dbReference type="GO" id="GO:0004252">
    <property type="term" value="F:serine-type endopeptidase activity"/>
    <property type="evidence" value="ECO:0007669"/>
    <property type="project" value="InterPro"/>
</dbReference>
<dbReference type="Gene3D" id="2.40.10.10">
    <property type="entry name" value="Trypsin-like serine proteases"/>
    <property type="match status" value="1"/>
</dbReference>
<dbReference type="AlphaFoldDB" id="A0AAX4P589"/>
<keyword evidence="8" id="KW-1185">Reference proteome</keyword>
<dbReference type="InterPro" id="IPR001940">
    <property type="entry name" value="Peptidase_S1C"/>
</dbReference>
<evidence type="ECO:0000259" key="6">
    <source>
        <dbReference type="PROSITE" id="PS50106"/>
    </source>
</evidence>
<sequence>MKASTGPGKGVRTQGARAGLKGRLPSLASAFLRRRGDPQPRSDGVRRESEWVDRTDEAQATTSLRRRVAKAACSLACTLAISQAALPGAGLATARLSLEEKNTISLFSKATPSVVFITNLTNRRDVFTLDLKEIPQGAGSGFVWDDQGHIITNFHVIKGASDVQITFQDQKVKHGSVVGFDEDRDIAVLQVDEGEVDAAELGVVPDTASVGLNPEVGGPAQDTPAGTGRGATSAEGAAEAARPLPRGSSQDLVVGQRVYAIGNPFGLDHTLTQGIVSGLGREITSGTGRPIYDVIQTDAAINPGNSGGPLLDSDGKVIGINTAIYSSTGTSSGVGFAIPIDPITSFVDQILRYGRITQPVLGITFAPDQLVDELGIEGVLVLNAIDGGPAWKAGVQATTRDSFGRLVLGDILVGINGTEVKSSLDLYRVLNKLSVGDVASLNVIRGNAKQDIGVTLMDSNSLKPKINVQTFMLPGDFGEEEDGEEGLP</sequence>
<feature type="compositionally biased region" description="Basic and acidic residues" evidence="5">
    <location>
        <begin position="34"/>
        <end position="56"/>
    </location>
</feature>
<keyword evidence="2 7" id="KW-0645">Protease</keyword>
<protein>
    <submittedName>
        <fullName evidence="7">Protease Do-like</fullName>
    </submittedName>
</protein>
<evidence type="ECO:0000313" key="7">
    <source>
        <dbReference type="EMBL" id="WZN61497.1"/>
    </source>
</evidence>
<dbReference type="InterPro" id="IPR039382">
    <property type="entry name" value="DEGP1/8_PDZ_dom"/>
</dbReference>
<dbReference type="PANTHER" id="PTHR43343:SF2">
    <property type="entry name" value="PDZ DOMAIN-CONTAINING PROTEIN"/>
    <property type="match status" value="1"/>
</dbReference>
<evidence type="ECO:0000256" key="1">
    <source>
        <dbReference type="ARBA" id="ARBA00010541"/>
    </source>
</evidence>
<dbReference type="PROSITE" id="PS50106">
    <property type="entry name" value="PDZ"/>
    <property type="match status" value="1"/>
</dbReference>
<feature type="region of interest" description="Disordered" evidence="5">
    <location>
        <begin position="209"/>
        <end position="248"/>
    </location>
</feature>
<dbReference type="InterPro" id="IPR036034">
    <property type="entry name" value="PDZ_sf"/>
</dbReference>
<dbReference type="PANTHER" id="PTHR43343">
    <property type="entry name" value="PEPTIDASE S12"/>
    <property type="match status" value="1"/>
</dbReference>
<dbReference type="InterPro" id="IPR001478">
    <property type="entry name" value="PDZ"/>
</dbReference>
<evidence type="ECO:0000256" key="2">
    <source>
        <dbReference type="ARBA" id="ARBA00022670"/>
    </source>
</evidence>
<proteinExistence type="inferred from homology"/>
<dbReference type="GO" id="GO:0006508">
    <property type="term" value="P:proteolysis"/>
    <property type="evidence" value="ECO:0007669"/>
    <property type="project" value="UniProtKB-KW"/>
</dbReference>
<dbReference type="PRINTS" id="PR00834">
    <property type="entry name" value="PROTEASES2C"/>
</dbReference>
<evidence type="ECO:0000256" key="4">
    <source>
        <dbReference type="ARBA" id="ARBA00022825"/>
    </source>
</evidence>